<feature type="compositionally biased region" description="Pro residues" evidence="4">
    <location>
        <begin position="402"/>
        <end position="412"/>
    </location>
</feature>
<feature type="compositionally biased region" description="Pro residues" evidence="4">
    <location>
        <begin position="527"/>
        <end position="539"/>
    </location>
</feature>
<sequence length="929" mass="102213">MTTFCPVDLIDLACTERERERADQSTLEPTEHTSSQDFEAAKVVPFKDDLLLLRNHPPESAVAPIHPHARRDSLLDGWRGGYRGMNNITAYTPLESLLLFQSLAVFGTEANVFARISDLLKNNILVRDGDRYDPGRLSPDSLHELYLQLLREELKSELESETPGDASPSKKRKIQSPPLPTIKDAKEYSGKLPQLVDRLYARYRDQTIQAIRDDERRYDVLKRELKEIERGEWDERIMKDERRGQQTSSEDPRRAPSVPIVSEKPERPASRGAELQTAPAASPLASPRTEQRHEGLAISDVLSTQEVPASPRPLEKDSVPRVRNGNVPPINHHRTPSIDRPHGPSPLQPDQRPPSLDRKWENYQPPPTQPYSPHTPTPHGYSPYPQGQYAPVYPQRGSFSGPLPPARGPVPSSPHAAQPIVLPPSGQQGPGSPAKPLDQLAEVAEQQYRPQQQGQGQQMAQYPRTPGQQTGPYPPGSGLQVSQYSPAQYAQPPPQQPFRGNGQHPQGQLPAHWNQYQQLPPANYYPAPAPQPGQRPFPVRPEIAQPEQRQYNSPYNPSGGQPPAFKSAPAPKPLLRDTQPNTPVTRPVLSTGRATRWTPVATPGTPKASISPDAPAFEPLSPQPKSSTLPKDKAKKPRGRPPRIRAGSTASPAPPPAPPSQVADAKVKKETPGLRSLQDLALATSAEDTAGATTDETPVPTSSPLRKRKRSPAHAPSKPPTHVLWTRNFSRISASALERIGAHRCASTFANPIKERDAPGYKDVILRPQDLKSIRSAITAGSRAGLAAVASMDEESDKGQASLQLAISEELVPPKGIVNNAQLEKELMLMFANAIMFNPDPDHGFGRAFSARKGALAEVEDNRGYTLDEDGVVQDTRTMFADVEKIIGELRSAEQRKSEEKEGLERRARESESVDDVDQEGPGKKRKRG</sequence>
<feature type="compositionally biased region" description="Low complexity" evidence="4">
    <location>
        <begin position="515"/>
        <end position="526"/>
    </location>
</feature>
<protein>
    <recommendedName>
        <fullName evidence="5">Bromo domain-containing protein</fullName>
    </recommendedName>
</protein>
<dbReference type="OrthoDB" id="21449at2759"/>
<evidence type="ECO:0000256" key="2">
    <source>
        <dbReference type="PROSITE-ProRule" id="PRU00035"/>
    </source>
</evidence>
<feature type="region of interest" description="Disordered" evidence="4">
    <location>
        <begin position="892"/>
        <end position="929"/>
    </location>
</feature>
<keyword evidence="7" id="KW-1185">Reference proteome</keyword>
<feature type="region of interest" description="Disordered" evidence="4">
    <location>
        <begin position="157"/>
        <end position="187"/>
    </location>
</feature>
<feature type="compositionally biased region" description="Polar residues" evidence="4">
    <location>
        <begin position="547"/>
        <end position="559"/>
    </location>
</feature>
<organism evidence="6 7">
    <name type="scientific">Pseudogymnoascus destructans (strain ATCC MYA-4855 / 20631-21)</name>
    <name type="common">Bat white-nose syndrome fungus</name>
    <name type="synonym">Geomyces destructans</name>
    <dbReference type="NCBI Taxonomy" id="658429"/>
    <lineage>
        <taxon>Eukaryota</taxon>
        <taxon>Fungi</taxon>
        <taxon>Dikarya</taxon>
        <taxon>Ascomycota</taxon>
        <taxon>Pezizomycotina</taxon>
        <taxon>Leotiomycetes</taxon>
        <taxon>Thelebolales</taxon>
        <taxon>Thelebolaceae</taxon>
        <taxon>Pseudogymnoascus</taxon>
    </lineage>
</organism>
<evidence type="ECO:0000313" key="6">
    <source>
        <dbReference type="EMBL" id="ELR07703.1"/>
    </source>
</evidence>
<dbReference type="Proteomes" id="UP000011064">
    <property type="component" value="Unassembled WGS sequence"/>
</dbReference>
<evidence type="ECO:0000259" key="5">
    <source>
        <dbReference type="PROSITE" id="PS50014"/>
    </source>
</evidence>
<feature type="compositionally biased region" description="Pro residues" evidence="4">
    <location>
        <begin position="364"/>
        <end position="376"/>
    </location>
</feature>
<evidence type="ECO:0000256" key="4">
    <source>
        <dbReference type="SAM" id="MobiDB-lite"/>
    </source>
</evidence>
<dbReference type="InterPro" id="IPR036427">
    <property type="entry name" value="Bromodomain-like_sf"/>
</dbReference>
<evidence type="ECO:0000256" key="1">
    <source>
        <dbReference type="ARBA" id="ARBA00023117"/>
    </source>
</evidence>
<proteinExistence type="predicted"/>
<dbReference type="PANTHER" id="PTHR15398">
    <property type="entry name" value="BROMODOMAIN-CONTAINING PROTEIN 8"/>
    <property type="match status" value="1"/>
</dbReference>
<keyword evidence="1 2" id="KW-0103">Bromodomain</keyword>
<dbReference type="GO" id="GO:0035267">
    <property type="term" value="C:NuA4 histone acetyltransferase complex"/>
    <property type="evidence" value="ECO:0007669"/>
    <property type="project" value="TreeGrafter"/>
</dbReference>
<dbReference type="GO" id="GO:0006325">
    <property type="term" value="P:chromatin organization"/>
    <property type="evidence" value="ECO:0007669"/>
    <property type="project" value="UniProtKB-ARBA"/>
</dbReference>
<dbReference type="SUPFAM" id="SSF47370">
    <property type="entry name" value="Bromodomain"/>
    <property type="match status" value="1"/>
</dbReference>
<dbReference type="AlphaFoldDB" id="L8G4X3"/>
<feature type="compositionally biased region" description="Basic residues" evidence="4">
    <location>
        <begin position="633"/>
        <end position="643"/>
    </location>
</feature>
<gene>
    <name evidence="6" type="ORF">GMDG_02725</name>
</gene>
<feature type="coiled-coil region" evidence="3">
    <location>
        <begin position="204"/>
        <end position="231"/>
    </location>
</feature>
<dbReference type="EMBL" id="GL573207">
    <property type="protein sequence ID" value="ELR07703.1"/>
    <property type="molecule type" value="Genomic_DNA"/>
</dbReference>
<feature type="compositionally biased region" description="Basic and acidic residues" evidence="4">
    <location>
        <begin position="237"/>
        <end position="254"/>
    </location>
</feature>
<dbReference type="PROSITE" id="PS50014">
    <property type="entry name" value="BROMODOMAIN_2"/>
    <property type="match status" value="1"/>
</dbReference>
<feature type="domain" description="Bromo" evidence="5">
    <location>
        <begin position="741"/>
        <end position="845"/>
    </location>
</feature>
<dbReference type="InParanoid" id="L8G4X3"/>
<evidence type="ECO:0000313" key="7">
    <source>
        <dbReference type="Proteomes" id="UP000011064"/>
    </source>
</evidence>
<accession>L8G4X3</accession>
<evidence type="ECO:0000256" key="3">
    <source>
        <dbReference type="SAM" id="Coils"/>
    </source>
</evidence>
<feature type="compositionally biased region" description="Low complexity" evidence="4">
    <location>
        <begin position="683"/>
        <end position="697"/>
    </location>
</feature>
<feature type="compositionally biased region" description="Basic and acidic residues" evidence="4">
    <location>
        <begin position="892"/>
        <end position="912"/>
    </location>
</feature>
<feature type="region of interest" description="Disordered" evidence="4">
    <location>
        <begin position="237"/>
        <end position="722"/>
    </location>
</feature>
<feature type="compositionally biased region" description="Low complexity" evidence="4">
    <location>
        <begin position="423"/>
        <end position="432"/>
    </location>
</feature>
<reference evidence="7" key="1">
    <citation type="submission" date="2010-09" db="EMBL/GenBank/DDBJ databases">
        <title>The genome sequence of Geomyces destructans 20631-21.</title>
        <authorList>
            <consortium name="The Broad Institute Genome Sequencing Platform"/>
            <person name="Cuomo C.A."/>
            <person name="Blehert D.S."/>
            <person name="Lorch J.M."/>
            <person name="Young S.K."/>
            <person name="Zeng Q."/>
            <person name="Gargeya S."/>
            <person name="Fitzgerald M."/>
            <person name="Haas B."/>
            <person name="Abouelleil A."/>
            <person name="Alvarado L."/>
            <person name="Arachchi H.M."/>
            <person name="Berlin A."/>
            <person name="Brown A."/>
            <person name="Chapman S.B."/>
            <person name="Chen Z."/>
            <person name="Dunbar C."/>
            <person name="Freedman E."/>
            <person name="Gearin G."/>
            <person name="Gellesch M."/>
            <person name="Goldberg J."/>
            <person name="Griggs A."/>
            <person name="Gujja S."/>
            <person name="Heiman D."/>
            <person name="Howarth C."/>
            <person name="Larson L."/>
            <person name="Lui A."/>
            <person name="MacDonald P.J.P."/>
            <person name="Montmayeur A."/>
            <person name="Murphy C."/>
            <person name="Neiman D."/>
            <person name="Pearson M."/>
            <person name="Priest M."/>
            <person name="Roberts A."/>
            <person name="Saif S."/>
            <person name="Shea T."/>
            <person name="Shenoy N."/>
            <person name="Sisk P."/>
            <person name="Stolte C."/>
            <person name="Sykes S."/>
            <person name="Wortman J."/>
            <person name="Nusbaum C."/>
            <person name="Birren B."/>
        </authorList>
    </citation>
    <scope>NUCLEOTIDE SEQUENCE [LARGE SCALE GENOMIC DNA]</scope>
    <source>
        <strain evidence="7">ATCC MYA-4855 / 20631-21</strain>
    </source>
</reference>
<dbReference type="PANTHER" id="PTHR15398:SF4">
    <property type="entry name" value="BROMODOMAIN-CONTAINING PROTEIN 8 ISOFORM X1"/>
    <property type="match status" value="1"/>
</dbReference>
<feature type="compositionally biased region" description="Low complexity" evidence="4">
    <location>
        <begin position="446"/>
        <end position="490"/>
    </location>
</feature>
<dbReference type="HOGENOM" id="CLU_303488_0_0_1"/>
<dbReference type="VEuPathDB" id="FungiDB:GMDG_02725"/>
<keyword evidence="3" id="KW-0175">Coiled coil</keyword>
<dbReference type="InterPro" id="IPR001487">
    <property type="entry name" value="Bromodomain"/>
</dbReference>
<dbReference type="STRING" id="658429.L8G4X3"/>
<dbReference type="Gene3D" id="1.20.920.10">
    <property type="entry name" value="Bromodomain-like"/>
    <property type="match status" value="1"/>
</dbReference>
<name>L8G4X3_PSED2</name>